<dbReference type="InterPro" id="IPR014517">
    <property type="entry name" value="ArsR_tscrpt_regulator"/>
</dbReference>
<evidence type="ECO:0000313" key="4">
    <source>
        <dbReference type="Proteomes" id="UP000185779"/>
    </source>
</evidence>
<reference evidence="1" key="2">
    <citation type="journal article" date="2020" name="mSystems">
        <title>Genome- and Community-Level Interaction Insights into Carbon Utilization and Element Cycling Functions of Hydrothermarchaeota in Hydrothermal Sediment.</title>
        <authorList>
            <person name="Zhou Z."/>
            <person name="Liu Y."/>
            <person name="Xu W."/>
            <person name="Pan J."/>
            <person name="Luo Z.H."/>
            <person name="Li M."/>
        </authorList>
    </citation>
    <scope>NUCLEOTIDE SEQUENCE [LARGE SCALE GENOMIC DNA]</scope>
    <source>
        <strain evidence="1">HyVt-185</strain>
        <strain evidence="2">HyVt-386</strain>
    </source>
</reference>
<dbReference type="EMBL" id="DRIE01000013">
    <property type="protein sequence ID" value="HEC56445.1"/>
    <property type="molecule type" value="Genomic_DNA"/>
</dbReference>
<dbReference type="EMBL" id="LYOR01000004">
    <property type="protein sequence ID" value="OFV66075.1"/>
    <property type="molecule type" value="Genomic_DNA"/>
</dbReference>
<protein>
    <submittedName>
        <fullName evidence="1">ArsR family transcriptional regulator</fullName>
    </submittedName>
    <submittedName>
        <fullName evidence="3">ArsR transcriptional regulator</fullName>
    </submittedName>
</protein>
<dbReference type="Proteomes" id="UP000885936">
    <property type="component" value="Unassembled WGS sequence"/>
</dbReference>
<organism evidence="3 4">
    <name type="scientific">Candidatus Syntropharchaeum butanivorans</name>
    <dbReference type="NCBI Taxonomy" id="1839936"/>
    <lineage>
        <taxon>Archaea</taxon>
        <taxon>Methanobacteriati</taxon>
        <taxon>Methanobacteriota</taxon>
        <taxon>Stenosarchaea group</taxon>
        <taxon>Methanomicrobia</taxon>
        <taxon>Methanosarcinales</taxon>
        <taxon>ANME-2 cluster</taxon>
        <taxon>Candidatus Syntropharchaeum</taxon>
    </lineage>
</organism>
<evidence type="ECO:0000313" key="2">
    <source>
        <dbReference type="EMBL" id="HEC56445.1"/>
    </source>
</evidence>
<dbReference type="STRING" id="1839936.SBU_001012"/>
<keyword evidence="4" id="KW-1185">Reference proteome</keyword>
<name>A0A1F2P4P1_9EURY</name>
<accession>A0A1F2P4P1</accession>
<dbReference type="PIRSF" id="PIRSF022057">
    <property type="entry name" value="UCP022057"/>
    <property type="match status" value="1"/>
</dbReference>
<dbReference type="Proteomes" id="UP000185779">
    <property type="component" value="Unassembled WGS sequence"/>
</dbReference>
<comment type="caution">
    <text evidence="3">The sequence shown here is derived from an EMBL/GenBank/DDBJ whole genome shotgun (WGS) entry which is preliminary data.</text>
</comment>
<dbReference type="AlphaFoldDB" id="A0A1F2P4P1"/>
<reference evidence="3 4" key="1">
    <citation type="submission" date="2016-05" db="EMBL/GenBank/DDBJ databases">
        <title>Microbial consortia oxidize butane by reversing methanogenesis.</title>
        <authorList>
            <person name="Laso-Perez R."/>
            <person name="Richter M."/>
            <person name="Wegener G."/>
            <person name="Musat F."/>
        </authorList>
    </citation>
    <scope>NUCLEOTIDE SEQUENCE [LARGE SCALE GENOMIC DNA]</scope>
    <source>
        <strain evidence="3">BOX1</strain>
    </source>
</reference>
<gene>
    <name evidence="1" type="ORF">ENG09_05130</name>
    <name evidence="2" type="ORF">ENI32_00945</name>
    <name evidence="3" type="ORF">SBU_001012</name>
</gene>
<dbReference type="Proteomes" id="UP000885863">
    <property type="component" value="Unassembled WGS sequence"/>
</dbReference>
<evidence type="ECO:0000313" key="3">
    <source>
        <dbReference type="EMBL" id="OFV66075.1"/>
    </source>
</evidence>
<dbReference type="Pfam" id="PF09824">
    <property type="entry name" value="ArsR"/>
    <property type="match status" value="1"/>
</dbReference>
<proteinExistence type="predicted"/>
<sequence>MAKRVRIVNDLPDLVPLLHIFATKRHKEVFDLLSSGWYTEDELKEMLEYEEVKGSIDILRESGLLESKWRPPEAGGTPEVEYTTSYSKVRLNLQCEMEDLGNIISLSFMDEKEFDSIVEELISCIKSGKDSITNISISEDISPIILKAIVKRSPKLLIKGQKLEVVSGD</sequence>
<evidence type="ECO:0000313" key="1">
    <source>
        <dbReference type="EMBL" id="HDM36617.1"/>
    </source>
</evidence>
<dbReference type="EMBL" id="DQZR01000220">
    <property type="protein sequence ID" value="HDM36617.1"/>
    <property type="molecule type" value="Genomic_DNA"/>
</dbReference>